<keyword evidence="2" id="KW-1185">Reference proteome</keyword>
<dbReference type="Proteomes" id="UP000326340">
    <property type="component" value="Unassembled WGS sequence"/>
</dbReference>
<organism evidence="1 2">
    <name type="scientific">Colletotrichum shisoi</name>
    <dbReference type="NCBI Taxonomy" id="2078593"/>
    <lineage>
        <taxon>Eukaryota</taxon>
        <taxon>Fungi</taxon>
        <taxon>Dikarya</taxon>
        <taxon>Ascomycota</taxon>
        <taxon>Pezizomycotina</taxon>
        <taxon>Sordariomycetes</taxon>
        <taxon>Hypocreomycetidae</taxon>
        <taxon>Glomerellales</taxon>
        <taxon>Glomerellaceae</taxon>
        <taxon>Colletotrichum</taxon>
        <taxon>Colletotrichum destructivum species complex</taxon>
    </lineage>
</organism>
<evidence type="ECO:0000313" key="1">
    <source>
        <dbReference type="EMBL" id="TQN71873.1"/>
    </source>
</evidence>
<protein>
    <submittedName>
        <fullName evidence="1">Uncharacterized protein</fullName>
    </submittedName>
</protein>
<evidence type="ECO:0000313" key="2">
    <source>
        <dbReference type="Proteomes" id="UP000326340"/>
    </source>
</evidence>
<sequence length="216" mass="24093">MIDHNTPTTTDGDAQPQNYLRIPGLVFDDVPALIPQAHSAALRFLQPADFDLGMSYGEYYELLEPFDRVAHRLVDVFDYCVQVLRRGPEVPAAFTTAPSSPRYAGAADSAAREDRPAAGSASAAAFWGEFFDRVLDHLGPAAEAVGLCSLDVMWIVYLYTRAWQGTGKARRAVGRAHWRRANIRHLHDLLEEWFGLLRATGVAWTDVFGELFEARR</sequence>
<proteinExistence type="predicted"/>
<comment type="caution">
    <text evidence="1">The sequence shown here is derived from an EMBL/GenBank/DDBJ whole genome shotgun (WGS) entry which is preliminary data.</text>
</comment>
<reference evidence="1 2" key="1">
    <citation type="journal article" date="2019" name="Sci. Rep.">
        <title>Colletotrichum shisoi sp. nov., an anthracnose pathogen of Perilla frutescens in Japan: molecular phylogenetic, morphological and genomic evidence.</title>
        <authorList>
            <person name="Gan P."/>
            <person name="Tsushima A."/>
            <person name="Hiroyama R."/>
            <person name="Narusaka M."/>
            <person name="Takano Y."/>
            <person name="Narusaka Y."/>
            <person name="Kawaradani M."/>
            <person name="Damm U."/>
            <person name="Shirasu K."/>
        </authorList>
    </citation>
    <scope>NUCLEOTIDE SEQUENCE [LARGE SCALE GENOMIC DNA]</scope>
    <source>
        <strain evidence="1 2">PG-2018a</strain>
    </source>
</reference>
<name>A0A5Q4BXQ9_9PEZI</name>
<dbReference type="AlphaFoldDB" id="A0A5Q4BXQ9"/>
<dbReference type="EMBL" id="PUHP01000223">
    <property type="protein sequence ID" value="TQN71873.1"/>
    <property type="molecule type" value="Genomic_DNA"/>
</dbReference>
<accession>A0A5Q4BXQ9</accession>
<dbReference type="OrthoDB" id="4846778at2759"/>
<gene>
    <name evidence="1" type="ORF">CSHISOI_03703</name>
</gene>